<feature type="compositionally biased region" description="Basic and acidic residues" evidence="3">
    <location>
        <begin position="251"/>
        <end position="271"/>
    </location>
</feature>
<protein>
    <recommendedName>
        <fullName evidence="5">Enoyl-CoA hydratase</fullName>
    </recommendedName>
</protein>
<name>A0A381N3Y4_9ZZZZ</name>
<dbReference type="PANTHER" id="PTHR11941">
    <property type="entry name" value="ENOYL-COA HYDRATASE-RELATED"/>
    <property type="match status" value="1"/>
</dbReference>
<dbReference type="GO" id="GO:0016829">
    <property type="term" value="F:lyase activity"/>
    <property type="evidence" value="ECO:0007669"/>
    <property type="project" value="UniProtKB-KW"/>
</dbReference>
<dbReference type="Pfam" id="PF00378">
    <property type="entry name" value="ECH_1"/>
    <property type="match status" value="1"/>
</dbReference>
<dbReference type="SUPFAM" id="SSF52096">
    <property type="entry name" value="ClpP/crotonase"/>
    <property type="match status" value="1"/>
</dbReference>
<evidence type="ECO:0008006" key="5">
    <source>
        <dbReference type="Google" id="ProtNLM"/>
    </source>
</evidence>
<organism evidence="4">
    <name type="scientific">marine metagenome</name>
    <dbReference type="NCBI Taxonomy" id="408172"/>
    <lineage>
        <taxon>unclassified sequences</taxon>
        <taxon>metagenomes</taxon>
        <taxon>ecological metagenomes</taxon>
    </lineage>
</organism>
<feature type="region of interest" description="Disordered" evidence="3">
    <location>
        <begin position="250"/>
        <end position="271"/>
    </location>
</feature>
<accession>A0A381N3Y4</accession>
<dbReference type="EMBL" id="UINC01000111">
    <property type="protein sequence ID" value="SUZ49312.1"/>
    <property type="molecule type" value="Genomic_DNA"/>
</dbReference>
<evidence type="ECO:0000256" key="2">
    <source>
        <dbReference type="ARBA" id="ARBA00023239"/>
    </source>
</evidence>
<reference evidence="4" key="1">
    <citation type="submission" date="2018-05" db="EMBL/GenBank/DDBJ databases">
        <authorList>
            <person name="Lanie J.A."/>
            <person name="Ng W.-L."/>
            <person name="Kazmierczak K.M."/>
            <person name="Andrzejewski T.M."/>
            <person name="Davidsen T.M."/>
            <person name="Wayne K.J."/>
            <person name="Tettelin H."/>
            <person name="Glass J.I."/>
            <person name="Rusch D."/>
            <person name="Podicherti R."/>
            <person name="Tsui H.-C.T."/>
            <person name="Winkler M.E."/>
        </authorList>
    </citation>
    <scope>NUCLEOTIDE SEQUENCE</scope>
</reference>
<dbReference type="PROSITE" id="PS00166">
    <property type="entry name" value="ENOYL_COA_HYDRATASE"/>
    <property type="match status" value="1"/>
</dbReference>
<dbReference type="GO" id="GO:0006635">
    <property type="term" value="P:fatty acid beta-oxidation"/>
    <property type="evidence" value="ECO:0007669"/>
    <property type="project" value="TreeGrafter"/>
</dbReference>
<evidence type="ECO:0000256" key="3">
    <source>
        <dbReference type="SAM" id="MobiDB-lite"/>
    </source>
</evidence>
<gene>
    <name evidence="4" type="ORF">METZ01_LOCUS2166</name>
</gene>
<sequence length="271" mass="30374">MQQLDWTPNYFLYEMTRPHVVRITINRPEVRNAINTPAHKEWSDLLDHAAEDEDVWIVVVTGIGDKAFCAGRDLKYLSQIQHASEEDRRADSQLMSEVTKLIERFDYPKPLIARVNGIALGGGFEVAMACDLVIAAEHVEFGLPEPRRGIYAGGGGVHRLPRQIPLKLAMEYLLTGKSMTAQRAHEIGIINEVVPYAELDSALDLLIDDIMRGAPMSIRATKQSSMRGLNLPLGDAFYADYPAVRAMMDSEDAREGPKAFAEKRQPEWKGR</sequence>
<dbReference type="InterPro" id="IPR029045">
    <property type="entry name" value="ClpP/crotonase-like_dom_sf"/>
</dbReference>
<dbReference type="CDD" id="cd06558">
    <property type="entry name" value="crotonase-like"/>
    <property type="match status" value="1"/>
</dbReference>
<dbReference type="PANTHER" id="PTHR11941:SF54">
    <property type="entry name" value="ENOYL-COA HYDRATASE, MITOCHONDRIAL"/>
    <property type="match status" value="1"/>
</dbReference>
<dbReference type="Gene3D" id="1.10.12.10">
    <property type="entry name" value="Lyase 2-enoyl-coa Hydratase, Chain A, domain 2"/>
    <property type="match status" value="1"/>
</dbReference>
<dbReference type="Gene3D" id="3.90.226.10">
    <property type="entry name" value="2-enoyl-CoA Hydratase, Chain A, domain 1"/>
    <property type="match status" value="1"/>
</dbReference>
<evidence type="ECO:0000256" key="1">
    <source>
        <dbReference type="ARBA" id="ARBA00005254"/>
    </source>
</evidence>
<keyword evidence="2" id="KW-0456">Lyase</keyword>
<proteinExistence type="inferred from homology"/>
<dbReference type="InterPro" id="IPR018376">
    <property type="entry name" value="Enoyl-CoA_hyd/isom_CS"/>
</dbReference>
<dbReference type="InterPro" id="IPR014748">
    <property type="entry name" value="Enoyl-CoA_hydra_C"/>
</dbReference>
<evidence type="ECO:0000313" key="4">
    <source>
        <dbReference type="EMBL" id="SUZ49312.1"/>
    </source>
</evidence>
<comment type="similarity">
    <text evidence="1">Belongs to the enoyl-CoA hydratase/isomerase family.</text>
</comment>
<dbReference type="InterPro" id="IPR001753">
    <property type="entry name" value="Enoyl-CoA_hydra/iso"/>
</dbReference>
<dbReference type="AlphaFoldDB" id="A0A381N3Y4"/>